<sequence>MELIQTIFEAIYSLLAESIPVWPVALLVVGLVLWMQSNKDYRKYIKSTLLTALALAGIMLLILAAGETYGADAMPYQMWGVGLYYLALLAWLIPTIRGIGASRK</sequence>
<gene>
    <name evidence="2" type="ORF">ID875_06925</name>
</gene>
<organism evidence="2">
    <name type="scientific">Streptomyces globisporus</name>
    <dbReference type="NCBI Taxonomy" id="1908"/>
    <lineage>
        <taxon>Bacteria</taxon>
        <taxon>Bacillati</taxon>
        <taxon>Actinomycetota</taxon>
        <taxon>Actinomycetes</taxon>
        <taxon>Kitasatosporales</taxon>
        <taxon>Streptomycetaceae</taxon>
        <taxon>Streptomyces</taxon>
    </lineage>
</organism>
<evidence type="ECO:0000313" key="2">
    <source>
        <dbReference type="EMBL" id="MBD2828141.1"/>
    </source>
</evidence>
<comment type="caution">
    <text evidence="2">The sequence shown here is derived from an EMBL/GenBank/DDBJ whole genome shotgun (WGS) entry which is preliminary data.</text>
</comment>
<feature type="transmembrane region" description="Helical" evidence="1">
    <location>
        <begin position="12"/>
        <end position="35"/>
    </location>
</feature>
<proteinExistence type="predicted"/>
<keyword evidence="1" id="KW-1133">Transmembrane helix</keyword>
<dbReference type="AlphaFoldDB" id="A0A927BK81"/>
<name>A0A927BK81_STRGL</name>
<dbReference type="EMBL" id="JACWUS010000001">
    <property type="protein sequence ID" value="MBD2828141.1"/>
    <property type="molecule type" value="Genomic_DNA"/>
</dbReference>
<protein>
    <submittedName>
        <fullName evidence="2">Uncharacterized protein</fullName>
    </submittedName>
</protein>
<keyword evidence="1" id="KW-0472">Membrane</keyword>
<reference evidence="2" key="1">
    <citation type="journal article" date="2020" name="PLoS ONE">
        <title>Isolation and characterization of Streptomyces bacteriophages and Streptomyces strains encoding biosynthetic arsenals: Streptomyces strains and phages for antibiotic discovery.</title>
        <authorList>
            <person name="Montano E.T."/>
            <person name="Nideffer J.F."/>
            <person name="Brumage L."/>
            <person name="Erb M."/>
            <person name="Derman A.I."/>
            <person name="Davis J.P."/>
            <person name="Estrada E."/>
            <person name="Fu S."/>
            <person name="Le D."/>
            <person name="Vuppala A."/>
            <person name="Tran C."/>
            <person name="Luterstein E."/>
            <person name="Lakkaraju S."/>
            <person name="Panchagnula S."/>
            <person name="Ren C."/>
            <person name="Doan J."/>
            <person name="Tran S."/>
            <person name="Soriano J."/>
            <person name="Fujita Y."/>
            <person name="Gutala P."/>
            <person name="Fujii Q."/>
            <person name="Lee M."/>
            <person name="Bui A."/>
            <person name="Villarreal C."/>
            <person name="Shing S.R."/>
            <person name="Kim S."/>
            <person name="Freeman D."/>
            <person name="Racha V."/>
            <person name="Ho A."/>
            <person name="Kumar P."/>
            <person name="Falah K."/>
            <person name="Dawson T."/>
            <person name="Enustun E."/>
            <person name="Prichard A."/>
            <person name="Gomez A."/>
            <person name="Khanna K."/>
            <person name="Trigg S."/>
            <person name="Fernandez L."/>
            <person name="Pogliano K."/>
            <person name="Pogliano J."/>
        </authorList>
    </citation>
    <scope>NUCLEOTIDE SEQUENCE</scope>
    <source>
        <strain evidence="2">QF2</strain>
    </source>
</reference>
<feature type="transmembrane region" description="Helical" evidence="1">
    <location>
        <begin position="47"/>
        <end position="66"/>
    </location>
</feature>
<evidence type="ECO:0000256" key="1">
    <source>
        <dbReference type="SAM" id="Phobius"/>
    </source>
</evidence>
<keyword evidence="1" id="KW-0812">Transmembrane</keyword>
<accession>A0A927BK81</accession>
<feature type="transmembrane region" description="Helical" evidence="1">
    <location>
        <begin position="78"/>
        <end position="96"/>
    </location>
</feature>